<dbReference type="EMBL" id="CP016634">
    <property type="protein sequence ID" value="ANY87661.1"/>
    <property type="molecule type" value="Genomic_DNA"/>
</dbReference>
<evidence type="ECO:0000259" key="1">
    <source>
        <dbReference type="Pfam" id="PF04233"/>
    </source>
</evidence>
<dbReference type="InterPro" id="IPR017029">
    <property type="entry name" value="Phage_head_put"/>
</dbReference>
<proteinExistence type="predicted"/>
<dbReference type="AlphaFoldDB" id="A0A1B2F648"/>
<evidence type="ECO:0000313" key="2">
    <source>
        <dbReference type="EMBL" id="ANY87661.1"/>
    </source>
</evidence>
<feature type="domain" description="Phage head morphogenesis" evidence="1">
    <location>
        <begin position="154"/>
        <end position="252"/>
    </location>
</feature>
<dbReference type="PIRSF" id="PIRSF034565">
    <property type="entry name" value="UCP034565"/>
    <property type="match status" value="1"/>
</dbReference>
<gene>
    <name evidence="2" type="ORF">IEC33019_2102</name>
</gene>
<sequence length="348" mass="38149">MSSDGYLSDAATRHQVHVQRYAGGSLKRLAKFITKAISTAKSRVSEGLSRYGTQRYEKQIQELQGELAGVYGEMKQQAVLDLTEFAGYEAEFNMTLLGKVVKTVVQLNKPSIEQVAAAALADPLDLEVGKGRQRISIAGALDQYGTKKSAEIISEIRMGSALGETTSQITRRLTSLGVQQRDQAGALVRTMTNHIASSARSQVMADNDDILKGKRRVATLDGRTTPLCRALDGTVVPMTAPSPPFHWNCRTTEIPVLKDEFARDIPGSTRPAVGQDGAEQVSSKTTYGEWLARQPAAFQEDVLGPARYKLFSKGQLTIDRFVDDDGRTLTLKQLREREPMAFERAGLN</sequence>
<name>A0A1B2F648_PSEPU</name>
<protein>
    <submittedName>
        <fullName evidence="2">Phage Mu protein F like protein</fullName>
    </submittedName>
</protein>
<dbReference type="RefSeq" id="WP_099593467.1">
    <property type="nucleotide sequence ID" value="NZ_CP016634.1"/>
</dbReference>
<dbReference type="InterPro" id="IPR006528">
    <property type="entry name" value="Phage_head_morphogenesis_dom"/>
</dbReference>
<organism evidence="2">
    <name type="scientific">Pseudomonas putida</name>
    <name type="common">Arthrobacter siderocapsulatus</name>
    <dbReference type="NCBI Taxonomy" id="303"/>
    <lineage>
        <taxon>Bacteria</taxon>
        <taxon>Pseudomonadati</taxon>
        <taxon>Pseudomonadota</taxon>
        <taxon>Gammaproteobacteria</taxon>
        <taxon>Pseudomonadales</taxon>
        <taxon>Pseudomonadaceae</taxon>
        <taxon>Pseudomonas</taxon>
    </lineage>
</organism>
<dbReference type="NCBIfam" id="TIGR01641">
    <property type="entry name" value="phageSPP1_gp7"/>
    <property type="match status" value="1"/>
</dbReference>
<reference evidence="2" key="1">
    <citation type="submission" date="2016-07" db="EMBL/GenBank/DDBJ databases">
        <title>New class B carbapenemase carried by novel plasmid in Pseudomonas putida enviromental strain in eastern Amazonia.</title>
        <authorList>
            <person name="Souza C.O."/>
            <person name="Lima K.V."/>
            <person name="Brasiliense D.M."/>
            <person name="Perez-Chaparro P.J."/>
            <person name="Mamizuka E.M."/>
            <person name="Lima M.O."/>
            <person name="Lima L.N."/>
            <person name="McCulloch J.A."/>
        </authorList>
    </citation>
    <scope>NUCLEOTIDE SEQUENCE [LARGE SCALE GENOMIC DNA]</scope>
    <source>
        <strain evidence="2">IEC33019</strain>
    </source>
</reference>
<dbReference type="Pfam" id="PF04233">
    <property type="entry name" value="Phage_Mu_F"/>
    <property type="match status" value="1"/>
</dbReference>
<accession>A0A1B2F648</accession>